<keyword evidence="9" id="KW-0966">Cell projection</keyword>
<dbReference type="GO" id="GO:0032266">
    <property type="term" value="F:phosphatidylinositol-3-phosphate binding"/>
    <property type="evidence" value="ECO:0007669"/>
    <property type="project" value="TreeGrafter"/>
</dbReference>
<evidence type="ECO:0000313" key="13">
    <source>
        <dbReference type="RefSeq" id="XP_024935465.1"/>
    </source>
</evidence>
<evidence type="ECO:0000256" key="1">
    <source>
        <dbReference type="ARBA" id="ARBA00004309"/>
    </source>
</evidence>
<keyword evidence="7" id="KW-0472">Membrane</keyword>
<dbReference type="GO" id="GO:0034451">
    <property type="term" value="C:centriolar satellite"/>
    <property type="evidence" value="ECO:0007669"/>
    <property type="project" value="UniProtKB-SubCell"/>
</dbReference>
<comment type="subcellular location">
    <subcellularLocation>
        <location evidence="1">Cell projection</location>
        <location evidence="1">Cilium membrane</location>
    </subcellularLocation>
    <subcellularLocation>
        <location evidence="2">Cytoplasm</location>
        <location evidence="2">Cytoskeleton</location>
        <location evidence="2">Microtubule organizing center</location>
        <location evidence="2">Centrosome</location>
        <location evidence="2">Centriolar satellite</location>
    </subcellularLocation>
</comment>
<evidence type="ECO:0000256" key="2">
    <source>
        <dbReference type="ARBA" id="ARBA00004607"/>
    </source>
</evidence>
<accession>A0AAJ7VW63</accession>
<dbReference type="GO" id="GO:0060170">
    <property type="term" value="C:ciliary membrane"/>
    <property type="evidence" value="ECO:0007669"/>
    <property type="project" value="UniProtKB-SubCell"/>
</dbReference>
<keyword evidence="6" id="KW-0969">Cilium</keyword>
<dbReference type="AlphaFoldDB" id="A0AAJ7VW63"/>
<dbReference type="SMART" id="SM00683">
    <property type="entry name" value="DM16"/>
    <property type="match status" value="2"/>
</dbReference>
<name>A0AAJ7VW63_CEPCN</name>
<evidence type="ECO:0000256" key="4">
    <source>
        <dbReference type="ARBA" id="ARBA00022475"/>
    </source>
</evidence>
<dbReference type="CTD" id="129880"/>
<reference evidence="12 13" key="1">
    <citation type="submission" date="2025-04" db="UniProtKB">
        <authorList>
            <consortium name="RefSeq"/>
        </authorList>
    </citation>
    <scope>IDENTIFICATION</scope>
</reference>
<evidence type="ECO:0000256" key="9">
    <source>
        <dbReference type="ARBA" id="ARBA00023273"/>
    </source>
</evidence>
<evidence type="ECO:0000313" key="11">
    <source>
        <dbReference type="Proteomes" id="UP000694920"/>
    </source>
</evidence>
<dbReference type="KEGG" id="ccin:107274804"/>
<dbReference type="InterPro" id="IPR030804">
    <property type="entry name" value="BBS5/fem-3"/>
</dbReference>
<evidence type="ECO:0000256" key="3">
    <source>
        <dbReference type="ARBA" id="ARBA00005822"/>
    </source>
</evidence>
<sequence>MWQDNEVRFDVPFSQIQFRVGELLIDRLDMIEDTKGNNGDIGRLLVTNLRIVWHSVSLPRINLSIGYNTFVTATTKIVNSIHGGQTQALHILTSFQNCRYEFIFTNQMPKCSRHYTSVIGVYRAYISSKIYREVKLRVRIIQEGRLILLPQEKVHTKLPGVWNLSTEQGNVGTFIVTNIRLVWFADMNHQFNVSVPYITVASTNIRTSKFGTVLVVTSNEANGGYVLGFRMDSIEKLNFLHKEITALLATYKRSPIFGVEYTFEHQAVTQQPDISEENFKEIQDSNDEISHVFGLYFSDGGQQQREPKFSNYLGLAVEEPKEGSTLQTLWELLPAS</sequence>
<dbReference type="InterPro" id="IPR006606">
    <property type="entry name" value="BBL5"/>
</dbReference>
<keyword evidence="4" id="KW-1003">Cell membrane</keyword>
<protein>
    <submittedName>
        <fullName evidence="12 13">Bardet-Biedl syndrome 5 protein homolog</fullName>
    </submittedName>
</protein>
<evidence type="ECO:0000256" key="8">
    <source>
        <dbReference type="ARBA" id="ARBA00023212"/>
    </source>
</evidence>
<proteinExistence type="inferred from homology"/>
<feature type="domain" description="BBSome complex member BBS5 PH" evidence="10">
    <location>
        <begin position="152"/>
        <end position="206"/>
    </location>
</feature>
<evidence type="ECO:0000313" key="12">
    <source>
        <dbReference type="RefSeq" id="XP_015609826.1"/>
    </source>
</evidence>
<keyword evidence="5" id="KW-0963">Cytoplasm</keyword>
<dbReference type="PANTHER" id="PTHR21351:SF0">
    <property type="entry name" value="BARDET-BIEDL SYNDROME 5 PROTEIN"/>
    <property type="match status" value="1"/>
</dbReference>
<evidence type="ECO:0000256" key="6">
    <source>
        <dbReference type="ARBA" id="ARBA00023069"/>
    </source>
</evidence>
<evidence type="ECO:0000256" key="5">
    <source>
        <dbReference type="ARBA" id="ARBA00022490"/>
    </source>
</evidence>
<keyword evidence="11" id="KW-1185">Reference proteome</keyword>
<evidence type="ECO:0000256" key="7">
    <source>
        <dbReference type="ARBA" id="ARBA00023136"/>
    </source>
</evidence>
<dbReference type="PANTHER" id="PTHR21351">
    <property type="entry name" value="BARDET-BIEDL SYNDROME PROTEIN 5"/>
    <property type="match status" value="1"/>
</dbReference>
<feature type="domain" description="BBSome complex member BBS5 PH" evidence="10">
    <location>
        <begin position="22"/>
        <end position="76"/>
    </location>
</feature>
<dbReference type="RefSeq" id="XP_024935465.1">
    <property type="nucleotide sequence ID" value="XM_025079697.1"/>
</dbReference>
<dbReference type="RefSeq" id="XP_015609826.1">
    <property type="nucleotide sequence ID" value="XM_015754340.2"/>
</dbReference>
<gene>
    <name evidence="12 13" type="primary">LOC107274804</name>
</gene>
<dbReference type="GO" id="GO:0036064">
    <property type="term" value="C:ciliary basal body"/>
    <property type="evidence" value="ECO:0007669"/>
    <property type="project" value="TreeGrafter"/>
</dbReference>
<keyword evidence="8" id="KW-0206">Cytoskeleton</keyword>
<dbReference type="GO" id="GO:0034464">
    <property type="term" value="C:BBSome"/>
    <property type="evidence" value="ECO:0007669"/>
    <property type="project" value="InterPro"/>
</dbReference>
<dbReference type="GO" id="GO:0060271">
    <property type="term" value="P:cilium assembly"/>
    <property type="evidence" value="ECO:0007669"/>
    <property type="project" value="TreeGrafter"/>
</dbReference>
<dbReference type="Proteomes" id="UP000694920">
    <property type="component" value="Unplaced"/>
</dbReference>
<evidence type="ECO:0000259" key="10">
    <source>
        <dbReference type="SMART" id="SM00683"/>
    </source>
</evidence>
<comment type="similarity">
    <text evidence="3">Belongs to the BBS5 family.</text>
</comment>
<organism evidence="11 13">
    <name type="scientific">Cephus cinctus</name>
    <name type="common">Wheat stem sawfly</name>
    <dbReference type="NCBI Taxonomy" id="211228"/>
    <lineage>
        <taxon>Eukaryota</taxon>
        <taxon>Metazoa</taxon>
        <taxon>Ecdysozoa</taxon>
        <taxon>Arthropoda</taxon>
        <taxon>Hexapoda</taxon>
        <taxon>Insecta</taxon>
        <taxon>Pterygota</taxon>
        <taxon>Neoptera</taxon>
        <taxon>Endopterygota</taxon>
        <taxon>Hymenoptera</taxon>
        <taxon>Cephoidea</taxon>
        <taxon>Cephidae</taxon>
        <taxon>Cephus</taxon>
    </lineage>
</organism>
<dbReference type="InterPro" id="IPR014003">
    <property type="entry name" value="BBS5_PH"/>
</dbReference>
<dbReference type="GeneID" id="107274804"/>
<dbReference type="Pfam" id="PF07289">
    <property type="entry name" value="BBL5"/>
    <property type="match status" value="1"/>
</dbReference>
<dbReference type="PIRSF" id="PIRSF010072">
    <property type="entry name" value="DUF1448"/>
    <property type="match status" value="1"/>
</dbReference>